<sequence>MLINVRKNVRKLVSILLLIILPLLLVMVPPQPAIALIQQQEEAPGQILYKSRHSLRDNQGNSWQVVLFKRIKNGEVKDVNLRLVGFPGSVTFNHPEPLQIVVGNGTIIEAVDEFGEKAPGPNVGQYNLTDVLPKISPADEIELYLSIAETKCAIAIPSPVVLEWKAIDNPG</sequence>
<dbReference type="GeneID" id="301681070"/>
<proteinExistence type="predicted"/>
<accession>A0A5M3SY86</accession>
<evidence type="ECO:0000313" key="2">
    <source>
        <dbReference type="Proteomes" id="UP000326169"/>
    </source>
</evidence>
<dbReference type="RefSeq" id="WP_006619549.1">
    <property type="nucleotide sequence ID" value="NZ_BIMW01000001.1"/>
</dbReference>
<name>A0A5M3SY86_LIMPL</name>
<dbReference type="Proteomes" id="UP000326169">
    <property type="component" value="Unassembled WGS sequence"/>
</dbReference>
<protein>
    <recommendedName>
        <fullName evidence="3">DUF3122 domain-containing protein</fullName>
    </recommendedName>
</protein>
<dbReference type="EMBL" id="BIMW01000001">
    <property type="protein sequence ID" value="GCE92053.1"/>
    <property type="molecule type" value="Genomic_DNA"/>
</dbReference>
<dbReference type="Pfam" id="PF11320">
    <property type="entry name" value="DUF3122"/>
    <property type="match status" value="1"/>
</dbReference>
<evidence type="ECO:0000313" key="1">
    <source>
        <dbReference type="EMBL" id="GCE92053.1"/>
    </source>
</evidence>
<reference evidence="1 2" key="1">
    <citation type="journal article" date="2019" name="J Genomics">
        <title>The Draft Genome of a Hydrogen-producing Cyanobacterium, Arthrospira platensis NIES-46.</title>
        <authorList>
            <person name="Suzuki S."/>
            <person name="Yamaguchi H."/>
            <person name="Kawachi M."/>
        </authorList>
    </citation>
    <scope>NUCLEOTIDE SEQUENCE [LARGE SCALE GENOMIC DNA]</scope>
    <source>
        <strain evidence="1 2">NIES-46</strain>
    </source>
</reference>
<dbReference type="InterPro" id="IPR021469">
    <property type="entry name" value="DUF3122"/>
</dbReference>
<keyword evidence="2" id="KW-1185">Reference proteome</keyword>
<gene>
    <name evidence="1" type="ORF">NIES46_00880</name>
</gene>
<evidence type="ECO:0008006" key="3">
    <source>
        <dbReference type="Google" id="ProtNLM"/>
    </source>
</evidence>
<comment type="caution">
    <text evidence="1">The sequence shown here is derived from an EMBL/GenBank/DDBJ whole genome shotgun (WGS) entry which is preliminary data.</text>
</comment>
<organism evidence="1 2">
    <name type="scientific">Limnospira platensis NIES-46</name>
    <dbReference type="NCBI Taxonomy" id="1236695"/>
    <lineage>
        <taxon>Bacteria</taxon>
        <taxon>Bacillati</taxon>
        <taxon>Cyanobacteriota</taxon>
        <taxon>Cyanophyceae</taxon>
        <taxon>Oscillatoriophycideae</taxon>
        <taxon>Oscillatoriales</taxon>
        <taxon>Sirenicapillariaceae</taxon>
        <taxon>Limnospira</taxon>
    </lineage>
</organism>